<evidence type="ECO:0000313" key="23">
    <source>
        <dbReference type="EMBL" id="ODM21558.1"/>
    </source>
</evidence>
<dbReference type="InterPro" id="IPR029069">
    <property type="entry name" value="HotDog_dom_sf"/>
</dbReference>
<comment type="caution">
    <text evidence="23">The sequence shown here is derived from an EMBL/GenBank/DDBJ whole genome shotgun (WGS) entry which is preliminary data.</text>
</comment>
<dbReference type="FunFam" id="3.10.129.10:FF:000013">
    <property type="entry name" value="Peroxisomal multifunctional enzyme type 2"/>
    <property type="match status" value="1"/>
</dbReference>
<dbReference type="GO" id="GO:0018812">
    <property type="term" value="F:3-hydroxyacyl-CoA dehydratase activity"/>
    <property type="evidence" value="ECO:0007669"/>
    <property type="project" value="UniProtKB-EC"/>
</dbReference>
<keyword evidence="8" id="KW-0276">Fatty acid metabolism</keyword>
<dbReference type="InterPro" id="IPR036291">
    <property type="entry name" value="NAD(P)-bd_dom_sf"/>
</dbReference>
<keyword evidence="24" id="KW-1185">Reference proteome</keyword>
<dbReference type="EC" id="1.1.1.n12" evidence="5"/>
<keyword evidence="9" id="KW-0521">NADP</keyword>
<reference evidence="23 24" key="1">
    <citation type="journal article" date="2016" name="BMC Genomics">
        <title>Comparative genomic and transcriptomic analyses of the Fuzhuan brick tea-fermentation fungus Aspergillus cristatus.</title>
        <authorList>
            <person name="Ge Y."/>
            <person name="Wang Y."/>
            <person name="Liu Y."/>
            <person name="Tan Y."/>
            <person name="Ren X."/>
            <person name="Zhang X."/>
            <person name="Hyde K.D."/>
            <person name="Liu Y."/>
            <person name="Liu Z."/>
        </authorList>
    </citation>
    <scope>NUCLEOTIDE SEQUENCE [LARGE SCALE GENOMIC DNA]</scope>
    <source>
        <strain evidence="23 24">GZAAS20.1005</strain>
    </source>
</reference>
<keyword evidence="14" id="KW-0456">Lyase</keyword>
<dbReference type="PANTHER" id="PTHR45024">
    <property type="entry name" value="DEHYDROGENASES, SHORT CHAIN"/>
    <property type="match status" value="1"/>
</dbReference>
<keyword evidence="7" id="KW-0677">Repeat</keyword>
<comment type="similarity">
    <text evidence="3">Belongs to the short-chain dehydrogenases/reductases (SDR) family.</text>
</comment>
<dbReference type="UniPathway" id="UPA00659"/>
<dbReference type="PANTHER" id="PTHR45024:SF2">
    <property type="entry name" value="SCP2 DOMAIN-CONTAINING PROTEIN"/>
    <property type="match status" value="1"/>
</dbReference>
<evidence type="ECO:0000256" key="5">
    <source>
        <dbReference type="ARBA" id="ARBA00012456"/>
    </source>
</evidence>
<dbReference type="InterPro" id="IPR002539">
    <property type="entry name" value="MaoC-like_dom"/>
</dbReference>
<sequence>MSDLRFDNQTVVVTGAGGGLGKAYATFFASRGANVVVNDLGSSHAGEGKSSKAADVVVNEIRSAGGKAVANYDSVENGEAIINTAIQNFGRVDVLINNAGILRDVSFKNMKDQDWDLINKVHTYGAYKCAKAAWPHFRKQKYGRVINTASAAGLFGSFGQANYSAAKLGQVGFTETLAKEGIKYNIIANVIAPIAASRMTATVMPPDVLENLKPDWVVPLVAVLVHSSNTSETGSIFEVGGGHMAKLRWERAKGALLKTDASLTPGAIARKWNDVNDFSQPDYPTGPADFMSLLEDGLKLPSATAGEEPNFKGKVALITGAGSGLGRAYALQFAKLGASIVVNDLVNPDPVVEEIKKLGGQAVGNKASCEDGDAVVKSAIDAFGRIDILVNNAGILRDKAFTNMDDNLWNPVVNVHLRGTYKVTKAAWPYMLKQKYGRIVNTTSTSGIYGNFGQANYAAAKLGILGFSRTLALEGAKYNIKVNTIAPNAGTNMTRTIMPEEMVQAFKPDYVAPLVVLLCSDNVPGAGTKGLYECGSGWFSATRWQRSGGHGFPVDVQLTPEEVAKNLQKIINFDDGRADHPEDGQAGAERIMANMANRKGGDSEGEGSILQNIEKAKGLSADGTPFDYVDRDIILYNLSLGAKRTDLPLVYENNEHFQALPTYGVIPWFNTATPWNMEDIVANFSPMMLLHGEQYMEVRKFPIPTAANTITYPKLIDVVDKGNAALVVAGYTTKDAKTGEDLFYNESTVFIRGSGGFGGSPKPTAARPKAATNPYKAPQRQPDAVVEEKTSEDQAALYRLNGDRNPLHIDPEFSKVGGFKTPILHGLCSLGVSGKHVFGKFGQFKNLKVRFAGVVLPGQTLKTEMWKEGNTVVFQATVVETGKPAITGAGAELLEGAKAKL</sequence>
<keyword evidence="12" id="KW-0576">Peroxisome</keyword>
<evidence type="ECO:0000256" key="3">
    <source>
        <dbReference type="ARBA" id="ARBA00006484"/>
    </source>
</evidence>
<dbReference type="Pfam" id="PF01575">
    <property type="entry name" value="MaoC_dehydratas"/>
    <property type="match status" value="1"/>
</dbReference>
<dbReference type="GO" id="GO:0016853">
    <property type="term" value="F:isomerase activity"/>
    <property type="evidence" value="ECO:0007669"/>
    <property type="project" value="UniProtKB-KW"/>
</dbReference>
<dbReference type="SUPFAM" id="SSF51735">
    <property type="entry name" value="NAD(P)-binding Rossmann-fold domains"/>
    <property type="match status" value="2"/>
</dbReference>
<evidence type="ECO:0000259" key="22">
    <source>
        <dbReference type="SMART" id="SM00822"/>
    </source>
</evidence>
<accession>A0A1E3BKX3</accession>
<dbReference type="InterPro" id="IPR054357">
    <property type="entry name" value="MFE-2_N"/>
</dbReference>
<dbReference type="Gene3D" id="3.40.50.720">
    <property type="entry name" value="NAD(P)-binding Rossmann-like Domain"/>
    <property type="match status" value="2"/>
</dbReference>
<dbReference type="EC" id="4.2.1.119" evidence="6"/>
<evidence type="ECO:0000256" key="10">
    <source>
        <dbReference type="ARBA" id="ARBA00023002"/>
    </source>
</evidence>
<dbReference type="InterPro" id="IPR020904">
    <property type="entry name" value="Sc_DH/Rdtase_CS"/>
</dbReference>
<dbReference type="Pfam" id="PF22622">
    <property type="entry name" value="MFE-2_hydrat-2_N"/>
    <property type="match status" value="1"/>
</dbReference>
<evidence type="ECO:0000256" key="11">
    <source>
        <dbReference type="ARBA" id="ARBA00023098"/>
    </source>
</evidence>
<dbReference type="EMBL" id="JXNT01000002">
    <property type="protein sequence ID" value="ODM21558.1"/>
    <property type="molecule type" value="Genomic_DNA"/>
</dbReference>
<name>A0A1E3BKX3_ASPCR</name>
<dbReference type="GO" id="GO:0044550">
    <property type="term" value="P:secondary metabolite biosynthetic process"/>
    <property type="evidence" value="ECO:0007669"/>
    <property type="project" value="UniProtKB-ARBA"/>
</dbReference>
<keyword evidence="13" id="KW-0413">Isomerase</keyword>
<dbReference type="AlphaFoldDB" id="A0A1E3BKX3"/>
<evidence type="ECO:0000256" key="7">
    <source>
        <dbReference type="ARBA" id="ARBA00022737"/>
    </source>
</evidence>
<evidence type="ECO:0000256" key="13">
    <source>
        <dbReference type="ARBA" id="ARBA00023235"/>
    </source>
</evidence>
<dbReference type="VEuPathDB" id="FungiDB:SI65_02402"/>
<dbReference type="InterPro" id="IPR051687">
    <property type="entry name" value="Peroxisomal_Beta-Oxidation"/>
</dbReference>
<dbReference type="FunFam" id="3.40.50.720:FF:000410">
    <property type="entry name" value="Peroxisomal multifunctional beta-oxidation protein"/>
    <property type="match status" value="1"/>
</dbReference>
<evidence type="ECO:0000256" key="4">
    <source>
        <dbReference type="ARBA" id="ARBA00011245"/>
    </source>
</evidence>
<comment type="catalytic activity">
    <reaction evidence="17">
        <text>a (3R)-3-hydroxyacyl-CoA + NAD(+) = a 3-oxoacyl-CoA + NADH + H(+)</text>
        <dbReference type="Rhea" id="RHEA:32711"/>
        <dbReference type="ChEBI" id="CHEBI:15378"/>
        <dbReference type="ChEBI" id="CHEBI:57319"/>
        <dbReference type="ChEBI" id="CHEBI:57540"/>
        <dbReference type="ChEBI" id="CHEBI:57945"/>
        <dbReference type="ChEBI" id="CHEBI:90726"/>
        <dbReference type="EC" id="1.1.1.n12"/>
    </reaction>
</comment>
<evidence type="ECO:0000256" key="1">
    <source>
        <dbReference type="ARBA" id="ARBA00004275"/>
    </source>
</evidence>
<comment type="pathway">
    <text evidence="2">Lipid metabolism; fatty acid beta-oxidation.</text>
</comment>
<protein>
    <recommendedName>
        <fullName evidence="19">Peroxisomal hydratase-dehydrogenase-epimerase</fullName>
        <ecNumber evidence="5">1.1.1.n12</ecNumber>
        <ecNumber evidence="6">4.2.1.119</ecNumber>
    </recommendedName>
    <alternativeName>
        <fullName evidence="20">Multifunctional beta-oxidation protein</fullName>
    </alternativeName>
</protein>
<comment type="function">
    <text evidence="18">Second trifunctional enzyme acting on the beta-oxidation pathway for fatty acids, possessing hydratase-dehydrogenase-epimerase activities. Converts trans-2-enoyl-CoA via D-3-hydroxyacyl-CoA to 3-ketoacyl-CoA.</text>
</comment>
<evidence type="ECO:0000256" key="8">
    <source>
        <dbReference type="ARBA" id="ARBA00022832"/>
    </source>
</evidence>
<evidence type="ECO:0000256" key="19">
    <source>
        <dbReference type="ARBA" id="ARBA00073871"/>
    </source>
</evidence>
<dbReference type="CDD" id="cd05353">
    <property type="entry name" value="hydroxyacyl-CoA-like_DH_SDR_c-like"/>
    <property type="match status" value="2"/>
</dbReference>
<dbReference type="SUPFAM" id="SSF54637">
    <property type="entry name" value="Thioesterase/thiol ester dehydrase-isomerase"/>
    <property type="match status" value="2"/>
</dbReference>
<dbReference type="GO" id="GO:0006635">
    <property type="term" value="P:fatty acid beta-oxidation"/>
    <property type="evidence" value="ECO:0007669"/>
    <property type="project" value="UniProtKB-UniPathway"/>
</dbReference>
<organism evidence="23 24">
    <name type="scientific">Aspergillus cristatus</name>
    <name type="common">Chinese Fuzhuan brick tea-fermentation fungus</name>
    <name type="synonym">Eurotium cristatum</name>
    <dbReference type="NCBI Taxonomy" id="573508"/>
    <lineage>
        <taxon>Eukaryota</taxon>
        <taxon>Fungi</taxon>
        <taxon>Dikarya</taxon>
        <taxon>Ascomycota</taxon>
        <taxon>Pezizomycotina</taxon>
        <taxon>Eurotiomycetes</taxon>
        <taxon>Eurotiomycetidae</taxon>
        <taxon>Eurotiales</taxon>
        <taxon>Aspergillaceae</taxon>
        <taxon>Aspergillus</taxon>
        <taxon>Aspergillus subgen. Aspergillus</taxon>
    </lineage>
</organism>
<dbReference type="InterPro" id="IPR057326">
    <property type="entry name" value="KR_dom"/>
</dbReference>
<dbReference type="Proteomes" id="UP000094569">
    <property type="component" value="Unassembled WGS sequence"/>
</dbReference>
<keyword evidence="15" id="KW-0511">Multifunctional enzyme</keyword>
<evidence type="ECO:0000256" key="15">
    <source>
        <dbReference type="ARBA" id="ARBA00023268"/>
    </source>
</evidence>
<feature type="compositionally biased region" description="Low complexity" evidence="21">
    <location>
        <begin position="761"/>
        <end position="774"/>
    </location>
</feature>
<dbReference type="PRINTS" id="PR00080">
    <property type="entry name" value="SDRFAMILY"/>
</dbReference>
<dbReference type="Pfam" id="PF00106">
    <property type="entry name" value="adh_short"/>
    <property type="match status" value="2"/>
</dbReference>
<evidence type="ECO:0000256" key="9">
    <source>
        <dbReference type="ARBA" id="ARBA00022857"/>
    </source>
</evidence>
<dbReference type="PROSITE" id="PS00061">
    <property type="entry name" value="ADH_SHORT"/>
    <property type="match status" value="1"/>
</dbReference>
<evidence type="ECO:0000256" key="18">
    <source>
        <dbReference type="ARBA" id="ARBA00055743"/>
    </source>
</evidence>
<dbReference type="GO" id="GO:0005777">
    <property type="term" value="C:peroxisome"/>
    <property type="evidence" value="ECO:0007669"/>
    <property type="project" value="UniProtKB-SubCell"/>
</dbReference>
<evidence type="ECO:0000256" key="20">
    <source>
        <dbReference type="ARBA" id="ARBA00081853"/>
    </source>
</evidence>
<feature type="region of interest" description="Disordered" evidence="21">
    <location>
        <begin position="755"/>
        <end position="788"/>
    </location>
</feature>
<dbReference type="CDD" id="cd03448">
    <property type="entry name" value="HDE_HSD"/>
    <property type="match status" value="1"/>
</dbReference>
<gene>
    <name evidence="23" type="ORF">SI65_02402</name>
</gene>
<dbReference type="SMART" id="SM00822">
    <property type="entry name" value="PKS_KR"/>
    <property type="match status" value="1"/>
</dbReference>
<evidence type="ECO:0000313" key="24">
    <source>
        <dbReference type="Proteomes" id="UP000094569"/>
    </source>
</evidence>
<evidence type="ECO:0000256" key="14">
    <source>
        <dbReference type="ARBA" id="ARBA00023239"/>
    </source>
</evidence>
<comment type="subcellular location">
    <subcellularLocation>
        <location evidence="1">Peroxisome</location>
    </subcellularLocation>
</comment>
<keyword evidence="11" id="KW-0443">Lipid metabolism</keyword>
<dbReference type="InterPro" id="IPR002347">
    <property type="entry name" value="SDR_fam"/>
</dbReference>
<evidence type="ECO:0000256" key="17">
    <source>
        <dbReference type="ARBA" id="ARBA00052025"/>
    </source>
</evidence>
<dbReference type="FunFam" id="3.40.50.720:FF:000185">
    <property type="entry name" value="peroxisomal multifunctional enzyme type 2"/>
    <property type="match status" value="1"/>
</dbReference>
<dbReference type="OrthoDB" id="3592703at2759"/>
<evidence type="ECO:0000256" key="2">
    <source>
        <dbReference type="ARBA" id="ARBA00005005"/>
    </source>
</evidence>
<evidence type="ECO:0000256" key="16">
    <source>
        <dbReference type="ARBA" id="ARBA00029334"/>
    </source>
</evidence>
<proteinExistence type="inferred from homology"/>
<dbReference type="STRING" id="573508.A0A1E3BKX3"/>
<dbReference type="Gene3D" id="3.10.129.10">
    <property type="entry name" value="Hotdog Thioesterase"/>
    <property type="match status" value="2"/>
</dbReference>
<keyword evidence="10" id="KW-0560">Oxidoreductase</keyword>
<dbReference type="PRINTS" id="PR00081">
    <property type="entry name" value="GDHRDH"/>
</dbReference>
<dbReference type="GO" id="GO:0016491">
    <property type="term" value="F:oxidoreductase activity"/>
    <property type="evidence" value="ECO:0007669"/>
    <property type="project" value="UniProtKB-KW"/>
</dbReference>
<comment type="catalytic activity">
    <reaction evidence="16">
        <text>a (3R)-3-hydroxyacyl-CoA = a (2E)-enoyl-CoA + H2O</text>
        <dbReference type="Rhea" id="RHEA:26526"/>
        <dbReference type="ChEBI" id="CHEBI:15377"/>
        <dbReference type="ChEBI" id="CHEBI:57319"/>
        <dbReference type="ChEBI" id="CHEBI:58856"/>
        <dbReference type="EC" id="4.2.1.119"/>
    </reaction>
</comment>
<feature type="domain" description="Ketoreductase" evidence="22">
    <location>
        <begin position="9"/>
        <end position="197"/>
    </location>
</feature>
<evidence type="ECO:0000256" key="21">
    <source>
        <dbReference type="SAM" id="MobiDB-lite"/>
    </source>
</evidence>
<evidence type="ECO:0000256" key="12">
    <source>
        <dbReference type="ARBA" id="ARBA00023140"/>
    </source>
</evidence>
<evidence type="ECO:0000256" key="6">
    <source>
        <dbReference type="ARBA" id="ARBA00013156"/>
    </source>
</evidence>
<comment type="subunit">
    <text evidence="4">Monomer.</text>
</comment>